<accession>A0ABN9RB35</accession>
<evidence type="ECO:0008006" key="3">
    <source>
        <dbReference type="Google" id="ProtNLM"/>
    </source>
</evidence>
<dbReference type="Proteomes" id="UP001189429">
    <property type="component" value="Unassembled WGS sequence"/>
</dbReference>
<organism evidence="1 2">
    <name type="scientific">Prorocentrum cordatum</name>
    <dbReference type="NCBI Taxonomy" id="2364126"/>
    <lineage>
        <taxon>Eukaryota</taxon>
        <taxon>Sar</taxon>
        <taxon>Alveolata</taxon>
        <taxon>Dinophyceae</taxon>
        <taxon>Prorocentrales</taxon>
        <taxon>Prorocentraceae</taxon>
        <taxon>Prorocentrum</taxon>
    </lineage>
</organism>
<comment type="caution">
    <text evidence="1">The sequence shown here is derived from an EMBL/GenBank/DDBJ whole genome shotgun (WGS) entry which is preliminary data.</text>
</comment>
<evidence type="ECO:0000313" key="1">
    <source>
        <dbReference type="EMBL" id="CAK0816144.1"/>
    </source>
</evidence>
<protein>
    <recommendedName>
        <fullName evidence="3">Reverse transcriptase domain-containing protein</fullName>
    </recommendedName>
</protein>
<feature type="non-terminal residue" evidence="1">
    <location>
        <position position="1"/>
    </location>
</feature>
<proteinExistence type="predicted"/>
<dbReference type="EMBL" id="CAUYUJ010006113">
    <property type="protein sequence ID" value="CAK0816144.1"/>
    <property type="molecule type" value="Genomic_DNA"/>
</dbReference>
<evidence type="ECO:0000313" key="2">
    <source>
        <dbReference type="Proteomes" id="UP001189429"/>
    </source>
</evidence>
<feature type="non-terminal residue" evidence="1">
    <location>
        <position position="515"/>
    </location>
</feature>
<name>A0ABN9RB35_9DINO</name>
<reference evidence="1" key="1">
    <citation type="submission" date="2023-10" db="EMBL/GenBank/DDBJ databases">
        <authorList>
            <person name="Chen Y."/>
            <person name="Shah S."/>
            <person name="Dougan E. K."/>
            <person name="Thang M."/>
            <person name="Chan C."/>
        </authorList>
    </citation>
    <scope>NUCLEOTIDE SEQUENCE [LARGE SCALE GENOMIC DNA]</scope>
</reference>
<keyword evidence="2" id="KW-1185">Reference proteome</keyword>
<gene>
    <name evidence="1" type="ORF">PCOR1329_LOCUS19200</name>
</gene>
<sequence length="515" mass="53659">AARKRAPRLGPFVDRLLGKPARNAFDTADGSVARVERATGVPQGCPLSAFLFAALSRRCRGGLQAELRRLGLGTKIVAYAGDIYAAGLVTHLAASRGALAPRLAAAAAGQDLPVLGSTLYRRDREGAFASGFGPSEQAPHRAATLVRDAAATLKQAQEKGLCCQVAGAILRRVTVGAPVHLLRSCLWSAGALAHCDQAVAEAREGLIGVSPTPLQRRLGNLPLRDGGAAFGPATPRAAAASFASLDAAFPALAADLRKARAELMTLSPLWRHGYRKLDFKQEPPSHLQRELAGAVLFVARADLLSQLPEEVHRGRLRQGGGPGAGSFLCAPQRGVRAMADGARRMALRERLLCTAVGGGAVGRYNDVRDIPLRFAAKYVDPGAVKERGLQSLCAGMLEDAHGGEVPGDVLDVVFNRDGRRIALGIATAGAHLDLARARAAASHDGAAAAREERRRHAGLNATPCAPEIGGRAGESALVAVRAPVVMAGGDAGARAIAAALWQVISIALESVVAWR</sequence>